<keyword evidence="3" id="KW-0411">Iron-sulfur</keyword>
<protein>
    <submittedName>
        <fullName evidence="5">Ferredoxin</fullName>
    </submittedName>
</protein>
<evidence type="ECO:0000256" key="2">
    <source>
        <dbReference type="ARBA" id="ARBA00023004"/>
    </source>
</evidence>
<dbReference type="OrthoDB" id="9813995at2"/>
<feature type="domain" description="4Fe-4S ferredoxin-type" evidence="4">
    <location>
        <begin position="220"/>
        <end position="249"/>
    </location>
</feature>
<dbReference type="PROSITE" id="PS51379">
    <property type="entry name" value="4FE4S_FER_2"/>
    <property type="match status" value="2"/>
</dbReference>
<evidence type="ECO:0000313" key="6">
    <source>
        <dbReference type="Proteomes" id="UP000034076"/>
    </source>
</evidence>
<dbReference type="PROSITE" id="PS00198">
    <property type="entry name" value="4FE4S_FER_1"/>
    <property type="match status" value="1"/>
</dbReference>
<name>A0A0M2NF64_9FIRM</name>
<proteinExistence type="predicted"/>
<dbReference type="PATRIC" id="fig|270498.16.peg.2802"/>
<dbReference type="STRING" id="270498.CHK_1739"/>
<accession>A0A0M2NF64</accession>
<dbReference type="SUPFAM" id="SSF52218">
    <property type="entry name" value="Flavoproteins"/>
    <property type="match status" value="1"/>
</dbReference>
<evidence type="ECO:0000256" key="1">
    <source>
        <dbReference type="ARBA" id="ARBA00022723"/>
    </source>
</evidence>
<dbReference type="GO" id="GO:0046872">
    <property type="term" value="F:metal ion binding"/>
    <property type="evidence" value="ECO:0007669"/>
    <property type="project" value="UniProtKB-KW"/>
</dbReference>
<keyword evidence="6" id="KW-1185">Reference proteome</keyword>
<dbReference type="Gene3D" id="3.30.70.20">
    <property type="match status" value="1"/>
</dbReference>
<dbReference type="GO" id="GO:0051536">
    <property type="term" value="F:iron-sulfur cluster binding"/>
    <property type="evidence" value="ECO:0007669"/>
    <property type="project" value="UniProtKB-KW"/>
</dbReference>
<dbReference type="PANTHER" id="PTHR43122">
    <property type="entry name" value="FERREDOXIN SUBUNIT OF PYRUVATE:FLAVODOXIN OXIDOREDUCTASE-RELATED"/>
    <property type="match status" value="1"/>
</dbReference>
<keyword evidence="1" id="KW-0479">Metal-binding</keyword>
<feature type="domain" description="4Fe-4S ferredoxin-type" evidence="4">
    <location>
        <begin position="192"/>
        <end position="218"/>
    </location>
</feature>
<keyword evidence="2" id="KW-0408">Iron</keyword>
<dbReference type="NCBIfam" id="NF038196">
    <property type="entry name" value="ferrodoxin_EFR1"/>
    <property type="match status" value="1"/>
</dbReference>
<dbReference type="EMBL" id="LAYJ01000101">
    <property type="protein sequence ID" value="KKI50813.1"/>
    <property type="molecule type" value="Genomic_DNA"/>
</dbReference>
<sequence>MKIKAVCAAFFSATGTTKKIVWEIAKEIAVELKISLREFDFTLPQARRNPPVFSENEIVVFGTPVYAGRVPNVLLPYLAAIEGNGAVAVPVVVYGNRDFDDALIELRDILLKGGLKPIAAAAFVGEHSFSDRLAKGRPDAEDLRFARGFAEQAVQKLRHGRQAEELFVKGVPQPYRGYYQPRDRKGSPVDIRKVKPLTGKECDACGLCVKLCPMGSISSGDVSGFTGICIKCGACIKGCPRHAKYYDDEGYLYHRHELEEGLKRRAQPELFL</sequence>
<dbReference type="Proteomes" id="UP000034076">
    <property type="component" value="Unassembled WGS sequence"/>
</dbReference>
<dbReference type="SUPFAM" id="SSF54862">
    <property type="entry name" value="4Fe-4S ferredoxins"/>
    <property type="match status" value="1"/>
</dbReference>
<organism evidence="5 6">
    <name type="scientific">Christensenella hongkongensis</name>
    <dbReference type="NCBI Taxonomy" id="270498"/>
    <lineage>
        <taxon>Bacteria</taxon>
        <taxon>Bacillati</taxon>
        <taxon>Bacillota</taxon>
        <taxon>Clostridia</taxon>
        <taxon>Christensenellales</taxon>
        <taxon>Christensenellaceae</taxon>
        <taxon>Christensenella</taxon>
    </lineage>
</organism>
<dbReference type="Gene3D" id="3.40.50.360">
    <property type="match status" value="1"/>
</dbReference>
<comment type="caution">
    <text evidence="5">The sequence shown here is derived from an EMBL/GenBank/DDBJ whole genome shotgun (WGS) entry which is preliminary data.</text>
</comment>
<dbReference type="RefSeq" id="WP_046443601.1">
    <property type="nucleotide sequence ID" value="NZ_LAYJ01000101.1"/>
</dbReference>
<dbReference type="InterPro" id="IPR047964">
    <property type="entry name" value="EFR1-like"/>
</dbReference>
<evidence type="ECO:0000256" key="3">
    <source>
        <dbReference type="ARBA" id="ARBA00023014"/>
    </source>
</evidence>
<dbReference type="Pfam" id="PF12800">
    <property type="entry name" value="Fer4_4"/>
    <property type="match status" value="2"/>
</dbReference>
<reference evidence="5 6" key="1">
    <citation type="submission" date="2015-04" db="EMBL/GenBank/DDBJ databases">
        <title>Draft genome sequence of bacteremic isolate Catabacter hongkongensis type strain HKU16T.</title>
        <authorList>
            <person name="Lau S.K."/>
            <person name="Teng J.L."/>
            <person name="Huang Y."/>
            <person name="Curreem S.O."/>
            <person name="Tsui S.K."/>
            <person name="Woo P.C."/>
        </authorList>
    </citation>
    <scope>NUCLEOTIDE SEQUENCE [LARGE SCALE GENOMIC DNA]</scope>
    <source>
        <strain evidence="5 6">HKU16</strain>
    </source>
</reference>
<dbReference type="PANTHER" id="PTHR43122:SF1">
    <property type="entry name" value="IRON-SULFUR-BINDING PROTEIN"/>
    <property type="match status" value="1"/>
</dbReference>
<gene>
    <name evidence="5" type="ORF">CHK_1739</name>
</gene>
<dbReference type="AlphaFoldDB" id="A0A0M2NF64"/>
<dbReference type="InterPro" id="IPR017900">
    <property type="entry name" value="4Fe4S_Fe_S_CS"/>
</dbReference>
<evidence type="ECO:0000313" key="5">
    <source>
        <dbReference type="EMBL" id="KKI50813.1"/>
    </source>
</evidence>
<dbReference type="InterPro" id="IPR017896">
    <property type="entry name" value="4Fe4S_Fe-S-bd"/>
</dbReference>
<evidence type="ECO:0000259" key="4">
    <source>
        <dbReference type="PROSITE" id="PS51379"/>
    </source>
</evidence>
<dbReference type="InterPro" id="IPR029039">
    <property type="entry name" value="Flavoprotein-like_sf"/>
</dbReference>